<dbReference type="GO" id="GO:0051920">
    <property type="term" value="F:peroxiredoxin activity"/>
    <property type="evidence" value="ECO:0007669"/>
    <property type="project" value="InterPro"/>
</dbReference>
<evidence type="ECO:0000313" key="2">
    <source>
        <dbReference type="EMBL" id="KAF7729751.1"/>
    </source>
</evidence>
<dbReference type="EMBL" id="JABAYA010000022">
    <property type="protein sequence ID" value="KAF7729751.1"/>
    <property type="molecule type" value="Genomic_DNA"/>
</dbReference>
<organism evidence="2 3">
    <name type="scientific">Apophysomyces ossiformis</name>
    <dbReference type="NCBI Taxonomy" id="679940"/>
    <lineage>
        <taxon>Eukaryota</taxon>
        <taxon>Fungi</taxon>
        <taxon>Fungi incertae sedis</taxon>
        <taxon>Mucoromycota</taxon>
        <taxon>Mucoromycotina</taxon>
        <taxon>Mucoromycetes</taxon>
        <taxon>Mucorales</taxon>
        <taxon>Mucorineae</taxon>
        <taxon>Mucoraceae</taxon>
        <taxon>Apophysomyces</taxon>
    </lineage>
</organism>
<gene>
    <name evidence="2" type="ORF">EC973_003829</name>
</gene>
<dbReference type="AlphaFoldDB" id="A0A8H7BVI6"/>
<dbReference type="Gene3D" id="1.20.1290.10">
    <property type="entry name" value="AhpD-like"/>
    <property type="match status" value="1"/>
</dbReference>
<name>A0A8H7BVI6_9FUNG</name>
<dbReference type="PANTHER" id="PTHR28180">
    <property type="entry name" value="CONSERVED MITOCHONDRIAL PROTEIN-RELATED"/>
    <property type="match status" value="1"/>
</dbReference>
<dbReference type="Pfam" id="PF02627">
    <property type="entry name" value="CMD"/>
    <property type="match status" value="1"/>
</dbReference>
<dbReference type="OrthoDB" id="5537330at2759"/>
<reference evidence="2" key="1">
    <citation type="submission" date="2020-01" db="EMBL/GenBank/DDBJ databases">
        <title>Genome Sequencing of Three Apophysomyces-Like Fungal Strains Confirms a Novel Fungal Genus in the Mucoromycota with divergent Burkholderia-like Endosymbiotic Bacteria.</title>
        <authorList>
            <person name="Stajich J.E."/>
            <person name="Macias A.M."/>
            <person name="Carter-House D."/>
            <person name="Lovett B."/>
            <person name="Kasson L.R."/>
            <person name="Berry K."/>
            <person name="Grigoriev I."/>
            <person name="Chang Y."/>
            <person name="Spatafora J."/>
            <person name="Kasson M.T."/>
        </authorList>
    </citation>
    <scope>NUCLEOTIDE SEQUENCE</scope>
    <source>
        <strain evidence="2">NRRL A-21654</strain>
    </source>
</reference>
<dbReference type="InterPro" id="IPR003779">
    <property type="entry name" value="CMD-like"/>
</dbReference>
<dbReference type="InterPro" id="IPR029032">
    <property type="entry name" value="AhpD-like"/>
</dbReference>
<protein>
    <recommendedName>
        <fullName evidence="1">Carboxymuconolactone decarboxylase-like domain-containing protein</fullName>
    </recommendedName>
</protein>
<keyword evidence="3" id="KW-1185">Reference proteome</keyword>
<proteinExistence type="predicted"/>
<dbReference type="InterPro" id="IPR052999">
    <property type="entry name" value="PTS1_Protein"/>
</dbReference>
<evidence type="ECO:0000259" key="1">
    <source>
        <dbReference type="Pfam" id="PF02627"/>
    </source>
</evidence>
<sequence>MTTLNFPQDIPHVYRLVEESIDTSSESEEQKLLDKVQVTMRLREGLLKTFIASGFPKTINALQHLSSATPDEVRAHLTNTPIRSEQSWEEVQDQRERGRALFGKIYERHTHRILNNMHTFYPDLAQAALHQLYGPILSETSVINARETSLVVVAGLMAQDLPDQLRGHVYGAIHNGSTKDELNRVEKLVGLLSSHYQVDYKPPSKL</sequence>
<dbReference type="Proteomes" id="UP000605846">
    <property type="component" value="Unassembled WGS sequence"/>
</dbReference>
<dbReference type="PANTHER" id="PTHR28180:SF2">
    <property type="entry name" value="PEROXISOMAL PROTEIN 2"/>
    <property type="match status" value="1"/>
</dbReference>
<feature type="domain" description="Carboxymuconolactone decarboxylase-like" evidence="1">
    <location>
        <begin position="126"/>
        <end position="185"/>
    </location>
</feature>
<accession>A0A8H7BVI6</accession>
<dbReference type="SUPFAM" id="SSF69118">
    <property type="entry name" value="AhpD-like"/>
    <property type="match status" value="1"/>
</dbReference>
<comment type="caution">
    <text evidence="2">The sequence shown here is derived from an EMBL/GenBank/DDBJ whole genome shotgun (WGS) entry which is preliminary data.</text>
</comment>
<evidence type="ECO:0000313" key="3">
    <source>
        <dbReference type="Proteomes" id="UP000605846"/>
    </source>
</evidence>